<evidence type="ECO:0000313" key="6">
    <source>
        <dbReference type="Proteomes" id="UP000252586"/>
    </source>
</evidence>
<gene>
    <name evidence="5" type="ORF">DFR74_10615</name>
</gene>
<name>A0A366DJC4_9NOCA</name>
<dbReference type="GO" id="GO:0004312">
    <property type="term" value="F:fatty acid synthase activity"/>
    <property type="evidence" value="ECO:0007669"/>
    <property type="project" value="TreeGrafter"/>
</dbReference>
<accession>A0A366DJC4</accession>
<dbReference type="InterPro" id="IPR057326">
    <property type="entry name" value="KR_dom"/>
</dbReference>
<evidence type="ECO:0000259" key="4">
    <source>
        <dbReference type="SMART" id="SM00822"/>
    </source>
</evidence>
<evidence type="ECO:0000256" key="1">
    <source>
        <dbReference type="ARBA" id="ARBA00022450"/>
    </source>
</evidence>
<organism evidence="5 6">
    <name type="scientific">Nocardia puris</name>
    <dbReference type="NCBI Taxonomy" id="208602"/>
    <lineage>
        <taxon>Bacteria</taxon>
        <taxon>Bacillati</taxon>
        <taxon>Actinomycetota</taxon>
        <taxon>Actinomycetes</taxon>
        <taxon>Mycobacteriales</taxon>
        <taxon>Nocardiaceae</taxon>
        <taxon>Nocardia</taxon>
    </lineage>
</organism>
<dbReference type="GO" id="GO:0071770">
    <property type="term" value="P:DIM/DIP cell wall layer assembly"/>
    <property type="evidence" value="ECO:0007669"/>
    <property type="project" value="TreeGrafter"/>
</dbReference>
<dbReference type="STRING" id="1210090.GCA_001613185_04059"/>
<sequence length="818" mass="88184">MTTIEQAPPRVVPHLPAVDYPADRSVLPTGRFLWRPTQIESTPAEPSPRLAGRRVALLGGSAASAEVVEGALSAAGAQVFRLAPPADGAETDAAAFVRAAGRLDGIIDLNLEASMDISRRYAWEPAFLQTVGVLKEIFPDWNAETDGERLFYLAVTRMDGRHGFGGGTIGQPLGGLWAGLAKSLPREFDNVNVRVVDLPSGGPDVAPLDAAAAGLICRELYRWGYFEIGHADGKRHTLVADRVDVPMPRIEIDAGDVIVMSGGGRGIGFALAQALCRAHGCTVVISGRAAAPDPSNALNKLSDEDFRAYRDRRLIDAAGTGTLPEVRAKLSRARWDRELWQRLEAAKAEGLDIVYRQCDVADPEQVRALLDSAGPRLVGVVHNAGVDTPVRLPAKKTENIRRTVSVKVVGLMNLLAALDETKPLRFFNIAGSLAGRWGGMVGQLEYGAANDALARIGLWAAADGPQPGRSLRVPVTTMCWPTWERLGIITNFEATLAYMSAINVEEGLYHWHREILAGESGERTFVGEFGKALLPTLLRGYPPSAQLSAVDGLVNRVLFLGLPLKFASGKLIESALEIDPGMVPCCTDFRVGGAPAVPVSMVLEYLRSLGDWVQPEGQEKPITALRDVVVDLAALRLDRIPVRWHAHATGGWTEDKRWAVRTTLTRADGVFVAAATLWYGAEPGAQQQVSVPEPDTSVAAGTPQWAGQAFRLGRWTVEAGSGRWFADVTADRMADLVAITPTPRPELPLNQLETLVRGVWMRQAPARARRLCVPSIDVPAPNSGSAGVVLADGDDWIARTSGGEPRIILRRPYFTEDA</sequence>
<dbReference type="InterPro" id="IPR050091">
    <property type="entry name" value="PKS_NRPS_Biosynth_Enz"/>
</dbReference>
<dbReference type="RefSeq" id="WP_067510777.1">
    <property type="nucleotide sequence ID" value="NZ_CP107943.1"/>
</dbReference>
<proteinExistence type="predicted"/>
<dbReference type="GO" id="GO:0005886">
    <property type="term" value="C:plasma membrane"/>
    <property type="evidence" value="ECO:0007669"/>
    <property type="project" value="TreeGrafter"/>
</dbReference>
<dbReference type="PANTHER" id="PTHR43775:SF37">
    <property type="entry name" value="SI:DKEY-61P9.11"/>
    <property type="match status" value="1"/>
</dbReference>
<dbReference type="InterPro" id="IPR013968">
    <property type="entry name" value="PKS_KR"/>
</dbReference>
<keyword evidence="6" id="KW-1185">Reference proteome</keyword>
<dbReference type="GO" id="GO:0006633">
    <property type="term" value="P:fatty acid biosynthetic process"/>
    <property type="evidence" value="ECO:0007669"/>
    <property type="project" value="TreeGrafter"/>
</dbReference>
<comment type="caution">
    <text evidence="5">The sequence shown here is derived from an EMBL/GenBank/DDBJ whole genome shotgun (WGS) entry which is preliminary data.</text>
</comment>
<dbReference type="Proteomes" id="UP000252586">
    <property type="component" value="Unassembled WGS sequence"/>
</dbReference>
<reference evidence="5 6" key="1">
    <citation type="submission" date="2018-06" db="EMBL/GenBank/DDBJ databases">
        <title>Genomic Encyclopedia of Type Strains, Phase IV (KMG-IV): sequencing the most valuable type-strain genomes for metagenomic binning, comparative biology and taxonomic classification.</title>
        <authorList>
            <person name="Goeker M."/>
        </authorList>
    </citation>
    <scope>NUCLEOTIDE SEQUENCE [LARGE SCALE GENOMIC DNA]</scope>
    <source>
        <strain evidence="5 6">DSM 44599</strain>
    </source>
</reference>
<dbReference type="GO" id="GO:0005737">
    <property type="term" value="C:cytoplasm"/>
    <property type="evidence" value="ECO:0007669"/>
    <property type="project" value="TreeGrafter"/>
</dbReference>
<keyword evidence="3" id="KW-0511">Multifunctional enzyme</keyword>
<evidence type="ECO:0000256" key="2">
    <source>
        <dbReference type="ARBA" id="ARBA00022553"/>
    </source>
</evidence>
<evidence type="ECO:0000313" key="5">
    <source>
        <dbReference type="EMBL" id="RBO90131.1"/>
    </source>
</evidence>
<protein>
    <submittedName>
        <fullName evidence="5">KR domain-containing protein</fullName>
    </submittedName>
</protein>
<feature type="domain" description="Ketoreductase" evidence="4">
    <location>
        <begin position="256"/>
        <end position="486"/>
    </location>
</feature>
<dbReference type="Pfam" id="PF08659">
    <property type="entry name" value="KR"/>
    <property type="match status" value="1"/>
</dbReference>
<dbReference type="OrthoDB" id="9778690at2"/>
<dbReference type="AlphaFoldDB" id="A0A366DJC4"/>
<dbReference type="InterPro" id="IPR036291">
    <property type="entry name" value="NAD(P)-bd_dom_sf"/>
</dbReference>
<keyword evidence="2" id="KW-0597">Phosphoprotein</keyword>
<keyword evidence="1" id="KW-0596">Phosphopantetheine</keyword>
<dbReference type="PANTHER" id="PTHR43775">
    <property type="entry name" value="FATTY ACID SYNTHASE"/>
    <property type="match status" value="1"/>
</dbReference>
<dbReference type="EMBL" id="QNRE01000006">
    <property type="protein sequence ID" value="RBO90131.1"/>
    <property type="molecule type" value="Genomic_DNA"/>
</dbReference>
<dbReference type="SUPFAM" id="SSF51735">
    <property type="entry name" value="NAD(P)-binding Rossmann-fold domains"/>
    <property type="match status" value="2"/>
</dbReference>
<dbReference type="Gene3D" id="3.40.50.720">
    <property type="entry name" value="NAD(P)-binding Rossmann-like Domain"/>
    <property type="match status" value="1"/>
</dbReference>
<evidence type="ECO:0000256" key="3">
    <source>
        <dbReference type="ARBA" id="ARBA00023268"/>
    </source>
</evidence>
<dbReference type="SMART" id="SM00822">
    <property type="entry name" value="PKS_KR"/>
    <property type="match status" value="1"/>
</dbReference>